<proteinExistence type="predicted"/>
<accession>A0A9P6JKI5</accession>
<sequence length="208" mass="23909">MPSMILLDNDVLFEIFFIVIEDARAYWTTRTKIPREPFIPRQYKGVPIPFLLGQVSRQWRKVAWEAPSLWSRLSLRFSLKSFPHQTVLLKEWLELVVDSHRPENAYATAILNSFIFPSLIHVMIELSPVDNYPMAAVRRLAGALERSSTTLRTLRIQNHTIRADDLIRFLLIPNPTLSHLTLLAKDGDAASTGKLLRYLDLSEALTSR</sequence>
<evidence type="ECO:0008006" key="3">
    <source>
        <dbReference type="Google" id="ProtNLM"/>
    </source>
</evidence>
<gene>
    <name evidence="1" type="ORF">CPB83DRAFT_654439</name>
</gene>
<evidence type="ECO:0000313" key="1">
    <source>
        <dbReference type="EMBL" id="KAF9523804.1"/>
    </source>
</evidence>
<dbReference type="EMBL" id="MU157910">
    <property type="protein sequence ID" value="KAF9523804.1"/>
    <property type="molecule type" value="Genomic_DNA"/>
</dbReference>
<dbReference type="Proteomes" id="UP000807306">
    <property type="component" value="Unassembled WGS sequence"/>
</dbReference>
<organism evidence="1 2">
    <name type="scientific">Crepidotus variabilis</name>
    <dbReference type="NCBI Taxonomy" id="179855"/>
    <lineage>
        <taxon>Eukaryota</taxon>
        <taxon>Fungi</taxon>
        <taxon>Dikarya</taxon>
        <taxon>Basidiomycota</taxon>
        <taxon>Agaricomycotina</taxon>
        <taxon>Agaricomycetes</taxon>
        <taxon>Agaricomycetidae</taxon>
        <taxon>Agaricales</taxon>
        <taxon>Agaricineae</taxon>
        <taxon>Crepidotaceae</taxon>
        <taxon>Crepidotus</taxon>
    </lineage>
</organism>
<comment type="caution">
    <text evidence="1">The sequence shown here is derived from an EMBL/GenBank/DDBJ whole genome shotgun (WGS) entry which is preliminary data.</text>
</comment>
<keyword evidence="2" id="KW-1185">Reference proteome</keyword>
<reference evidence="1" key="1">
    <citation type="submission" date="2020-11" db="EMBL/GenBank/DDBJ databases">
        <authorList>
            <consortium name="DOE Joint Genome Institute"/>
            <person name="Ahrendt S."/>
            <person name="Riley R."/>
            <person name="Andreopoulos W."/>
            <person name="Labutti K."/>
            <person name="Pangilinan J."/>
            <person name="Ruiz-Duenas F.J."/>
            <person name="Barrasa J.M."/>
            <person name="Sanchez-Garcia M."/>
            <person name="Camarero S."/>
            <person name="Miyauchi S."/>
            <person name="Serrano A."/>
            <person name="Linde D."/>
            <person name="Babiker R."/>
            <person name="Drula E."/>
            <person name="Ayuso-Fernandez I."/>
            <person name="Pacheco R."/>
            <person name="Padilla G."/>
            <person name="Ferreira P."/>
            <person name="Barriuso J."/>
            <person name="Kellner H."/>
            <person name="Castanera R."/>
            <person name="Alfaro M."/>
            <person name="Ramirez L."/>
            <person name="Pisabarro A.G."/>
            <person name="Kuo A."/>
            <person name="Tritt A."/>
            <person name="Lipzen A."/>
            <person name="He G."/>
            <person name="Yan M."/>
            <person name="Ng V."/>
            <person name="Cullen D."/>
            <person name="Martin F."/>
            <person name="Rosso M.-N."/>
            <person name="Henrissat B."/>
            <person name="Hibbett D."/>
            <person name="Martinez A.T."/>
            <person name="Grigoriev I.V."/>
        </authorList>
    </citation>
    <scope>NUCLEOTIDE SEQUENCE</scope>
    <source>
        <strain evidence="1">CBS 506.95</strain>
    </source>
</reference>
<protein>
    <recommendedName>
        <fullName evidence="3">F-box domain-containing protein</fullName>
    </recommendedName>
</protein>
<evidence type="ECO:0000313" key="2">
    <source>
        <dbReference type="Proteomes" id="UP000807306"/>
    </source>
</evidence>
<name>A0A9P6JKI5_9AGAR</name>
<dbReference type="AlphaFoldDB" id="A0A9P6JKI5"/>